<gene>
    <name evidence="1" type="ORF">HYX28_05640</name>
</gene>
<organism evidence="1 2">
    <name type="scientific">Candidatus Korobacter versatilis</name>
    <dbReference type="NCBI Taxonomy" id="658062"/>
    <lineage>
        <taxon>Bacteria</taxon>
        <taxon>Pseudomonadati</taxon>
        <taxon>Acidobacteriota</taxon>
        <taxon>Terriglobia</taxon>
        <taxon>Terriglobales</taxon>
        <taxon>Candidatus Korobacteraceae</taxon>
        <taxon>Candidatus Korobacter</taxon>
    </lineage>
</organism>
<dbReference type="AlphaFoldDB" id="A0A932A8R3"/>
<name>A0A932A8R3_9BACT</name>
<sequence>MGMVPENHPLQDLFLALVERNFSEVIGLRDPEVQEYVANMLTEFCSLENMYKVRNSSGQPLHDVGEMLLESDPVYGEAPSFDRERQVRKHIGDFTLFFTGMFPESINHWRLRRQRLENFVDFMRAGKESYYIVSKFEFFEYAKVAPLFKHLAEDFESCVYGLNLVKNDLREMQHPIVQRTNDLIM</sequence>
<dbReference type="EMBL" id="JACPNR010000006">
    <property type="protein sequence ID" value="MBI2678243.1"/>
    <property type="molecule type" value="Genomic_DNA"/>
</dbReference>
<comment type="caution">
    <text evidence="1">The sequence shown here is derived from an EMBL/GenBank/DDBJ whole genome shotgun (WGS) entry which is preliminary data.</text>
</comment>
<evidence type="ECO:0000313" key="2">
    <source>
        <dbReference type="Proteomes" id="UP000779809"/>
    </source>
</evidence>
<proteinExistence type="predicted"/>
<reference evidence="1" key="1">
    <citation type="submission" date="2020-07" db="EMBL/GenBank/DDBJ databases">
        <title>Huge and variable diversity of episymbiotic CPR bacteria and DPANN archaea in groundwater ecosystems.</title>
        <authorList>
            <person name="He C.Y."/>
            <person name="Keren R."/>
            <person name="Whittaker M."/>
            <person name="Farag I.F."/>
            <person name="Doudna J."/>
            <person name="Cate J.H.D."/>
            <person name="Banfield J.F."/>
        </authorList>
    </citation>
    <scope>NUCLEOTIDE SEQUENCE</scope>
    <source>
        <strain evidence="1">NC_groundwater_580_Pr5_B-0.1um_64_19</strain>
    </source>
</reference>
<evidence type="ECO:0000313" key="1">
    <source>
        <dbReference type="EMBL" id="MBI2678243.1"/>
    </source>
</evidence>
<protein>
    <submittedName>
        <fullName evidence="1">Uncharacterized protein</fullName>
    </submittedName>
</protein>
<dbReference type="Proteomes" id="UP000779809">
    <property type="component" value="Unassembled WGS sequence"/>
</dbReference>
<accession>A0A932A8R3</accession>